<dbReference type="RefSeq" id="WP_255187967.1">
    <property type="nucleotide sequence ID" value="NZ_CP113517.1"/>
</dbReference>
<evidence type="ECO:0000313" key="1">
    <source>
        <dbReference type="EMBL" id="WAR42984.1"/>
    </source>
</evidence>
<evidence type="ECO:0000313" key="3">
    <source>
        <dbReference type="Proteomes" id="UP001162780"/>
    </source>
</evidence>
<dbReference type="EMBL" id="CP113517">
    <property type="protein sequence ID" value="WAR42984.1"/>
    <property type="molecule type" value="Genomic_DNA"/>
</dbReference>
<dbReference type="EMBL" id="CP113517">
    <property type="protein sequence ID" value="WAR42997.1"/>
    <property type="molecule type" value="Genomic_DNA"/>
</dbReference>
<organism evidence="1 3">
    <name type="scientific">Methylomonas rapida</name>
    <dbReference type="NCBI Taxonomy" id="2963939"/>
    <lineage>
        <taxon>Bacteria</taxon>
        <taxon>Pseudomonadati</taxon>
        <taxon>Pseudomonadota</taxon>
        <taxon>Gammaproteobacteria</taxon>
        <taxon>Methylococcales</taxon>
        <taxon>Methylococcaceae</taxon>
        <taxon>Methylomonas</taxon>
    </lineage>
</organism>
<keyword evidence="3" id="KW-1185">Reference proteome</keyword>
<evidence type="ECO:0000313" key="2">
    <source>
        <dbReference type="EMBL" id="WAR42997.1"/>
    </source>
</evidence>
<dbReference type="Proteomes" id="UP001162780">
    <property type="component" value="Chromosome"/>
</dbReference>
<gene>
    <name evidence="1" type="ORF">NM686_011270</name>
    <name evidence="2" type="ORF">NM686_011335</name>
</gene>
<proteinExistence type="predicted"/>
<name>A0ABY7GCH7_9GAMM</name>
<sequence>MNIPQKTIKETLDFIVENCFRSLCEEKLQPIPFRQSICDLHISRLDGIRLLFIDFPKLQSLVDKSIQEIQFFRAGIADVGRSPVQSAESVGQESNL</sequence>
<accession>A0ABY7GCH7</accession>
<protein>
    <submittedName>
        <fullName evidence="1">Uncharacterized protein</fullName>
    </submittedName>
</protein>
<reference evidence="1" key="1">
    <citation type="submission" date="2022-11" db="EMBL/GenBank/DDBJ databases">
        <title>Methylomonas rapida sp. nov., Carotenoid-Producing Obligate Methanotrophs with High Growth Characteristics and Biotechnological Potential.</title>
        <authorList>
            <person name="Tikhonova E.N."/>
            <person name="Suleimanov R.Z."/>
            <person name="Miroshnikov K."/>
            <person name="Oshkin I.Y."/>
            <person name="Belova S.E."/>
            <person name="Danilova O.V."/>
            <person name="Ashikhmin A."/>
            <person name="Konopkin A."/>
            <person name="But S.Y."/>
            <person name="Khmelenina V.N."/>
            <person name="Kuznetsov N."/>
            <person name="Pimenov N.V."/>
            <person name="Dedysh S.N."/>
        </authorList>
    </citation>
    <scope>NUCLEOTIDE SEQUENCE</scope>
    <source>
        <strain evidence="1">MP1</strain>
    </source>
</reference>